<dbReference type="Gene3D" id="1.10.8.590">
    <property type="match status" value="1"/>
</dbReference>
<dbReference type="RefSeq" id="WP_345721099.1">
    <property type="nucleotide sequence ID" value="NZ_BAABRU010000004.1"/>
</dbReference>
<evidence type="ECO:0000256" key="4">
    <source>
        <dbReference type="ARBA" id="ARBA00022691"/>
    </source>
</evidence>
<dbReference type="PANTHER" id="PTHR42786:SF2">
    <property type="entry name" value="TRNA (CYTIDINE_URIDINE-2'-O-)-METHYLTRANSFERASE TRMJ"/>
    <property type="match status" value="1"/>
</dbReference>
<comment type="caution">
    <text evidence="6">The sequence shown here is derived from an EMBL/GenBank/DDBJ whole genome shotgun (WGS) entry which is preliminary data.</text>
</comment>
<dbReference type="Pfam" id="PF00588">
    <property type="entry name" value="SpoU_methylase"/>
    <property type="match status" value="1"/>
</dbReference>
<keyword evidence="7" id="KW-1185">Reference proteome</keyword>
<dbReference type="InterPro" id="IPR029026">
    <property type="entry name" value="tRNA_m1G_MTases_N"/>
</dbReference>
<name>A0ABP9WW80_9CHLR</name>
<keyword evidence="2" id="KW-0489">Methyltransferase</keyword>
<keyword evidence="3" id="KW-0808">Transferase</keyword>
<dbReference type="CDD" id="cd18093">
    <property type="entry name" value="SpoU-like_TrmJ"/>
    <property type="match status" value="1"/>
</dbReference>
<evidence type="ECO:0000313" key="7">
    <source>
        <dbReference type="Proteomes" id="UP001428290"/>
    </source>
</evidence>
<dbReference type="SUPFAM" id="SSF75217">
    <property type="entry name" value="alpha/beta knot"/>
    <property type="match status" value="1"/>
</dbReference>
<gene>
    <name evidence="6" type="primary">trmJ</name>
    <name evidence="6" type="ORF">Hgul01_01247</name>
</gene>
<dbReference type="InterPro" id="IPR001537">
    <property type="entry name" value="SpoU_MeTrfase"/>
</dbReference>
<comment type="similarity">
    <text evidence="1">Belongs to the class IV-like SAM-binding methyltransferase superfamily. RNA methyltransferase TrmH family.</text>
</comment>
<dbReference type="InterPro" id="IPR004384">
    <property type="entry name" value="RNA_MeTrfase_TrmJ/LasT"/>
</dbReference>
<accession>A0ABP9WW80</accession>
<dbReference type="EMBL" id="BAABRU010000004">
    <property type="protein sequence ID" value="GAA5527461.1"/>
    <property type="molecule type" value="Genomic_DNA"/>
</dbReference>
<feature type="domain" description="tRNA/rRNA methyltransferase SpoU type" evidence="5">
    <location>
        <begin position="9"/>
        <end position="157"/>
    </location>
</feature>
<dbReference type="InterPro" id="IPR029028">
    <property type="entry name" value="Alpha/beta_knot_MTases"/>
</dbReference>
<dbReference type="PIRSF" id="PIRSF004808">
    <property type="entry name" value="LasT"/>
    <property type="match status" value="1"/>
</dbReference>
<reference evidence="6 7" key="1">
    <citation type="submission" date="2024-02" db="EMBL/GenBank/DDBJ databases">
        <title>Herpetosiphon gulosus NBRC 112829.</title>
        <authorList>
            <person name="Ichikawa N."/>
            <person name="Katano-Makiyama Y."/>
            <person name="Hidaka K."/>
        </authorList>
    </citation>
    <scope>NUCLEOTIDE SEQUENCE [LARGE SCALE GENOMIC DNA]</scope>
    <source>
        <strain evidence="6 7">NBRC 112829</strain>
    </source>
</reference>
<evidence type="ECO:0000313" key="6">
    <source>
        <dbReference type="EMBL" id="GAA5527461.1"/>
    </source>
</evidence>
<dbReference type="PANTHER" id="PTHR42786">
    <property type="entry name" value="TRNA/RRNA METHYLTRANSFERASE"/>
    <property type="match status" value="1"/>
</dbReference>
<dbReference type="Proteomes" id="UP001428290">
    <property type="component" value="Unassembled WGS sequence"/>
</dbReference>
<protein>
    <submittedName>
        <fullName evidence="6">tRNA (Cytidine/uridine-2'-O-)-methyltransferase TrmJ</fullName>
    </submittedName>
</protein>
<evidence type="ECO:0000256" key="3">
    <source>
        <dbReference type="ARBA" id="ARBA00022679"/>
    </source>
</evidence>
<evidence type="ECO:0000256" key="1">
    <source>
        <dbReference type="ARBA" id="ARBA00007228"/>
    </source>
</evidence>
<evidence type="ECO:0000256" key="2">
    <source>
        <dbReference type="ARBA" id="ARBA00022603"/>
    </source>
</evidence>
<organism evidence="6 7">
    <name type="scientific">Herpetosiphon gulosus</name>
    <dbReference type="NCBI Taxonomy" id="1973496"/>
    <lineage>
        <taxon>Bacteria</taxon>
        <taxon>Bacillati</taxon>
        <taxon>Chloroflexota</taxon>
        <taxon>Chloroflexia</taxon>
        <taxon>Herpetosiphonales</taxon>
        <taxon>Herpetosiphonaceae</taxon>
        <taxon>Herpetosiphon</taxon>
    </lineage>
</organism>
<keyword evidence="4" id="KW-0949">S-adenosyl-L-methionine</keyword>
<proteinExistence type="inferred from homology"/>
<sequence>MSSTIFSNVITVLHEPQREVNIGSTVRALLNTGFQRLRLVQPVTYSIERLDDMAHRSAALVEQIESYASLGEALANVSYVVGFSGRSRGERQALSLPEFAPSLTALAATAPVALVFGREDRGLDNAAIEQCSQLISIPVDPSYPSLNLADAVLLALYTIRGLATSAEPLPSLDLADQAAHDLLLNLLDQLLTKLKFSRTAGQQASAVRVMRDLLARSRPSPSEIALVTAMCRKMLAALPPN</sequence>
<evidence type="ECO:0000259" key="5">
    <source>
        <dbReference type="Pfam" id="PF00588"/>
    </source>
</evidence>
<dbReference type="Gene3D" id="3.40.1280.10">
    <property type="match status" value="1"/>
</dbReference>